<organism evidence="3 4">
    <name type="scientific">Pararhodobacter oceanensis</name>
    <dbReference type="NCBI Taxonomy" id="2172121"/>
    <lineage>
        <taxon>Bacteria</taxon>
        <taxon>Pseudomonadati</taxon>
        <taxon>Pseudomonadota</taxon>
        <taxon>Alphaproteobacteria</taxon>
        <taxon>Rhodobacterales</taxon>
        <taxon>Paracoccaceae</taxon>
        <taxon>Pararhodobacter</taxon>
    </lineage>
</organism>
<name>A0A2T8HQ66_9RHOB</name>
<sequence length="274" mass="30084">MAIKNILVAVNGSTGSRSAVEAAIQMQAKYDAHLTGILVHYGHRDRFTEENWVPDNVRMIMSDGIRQKEAVVERDFRAAAEDRVPAEKLHWLALSGEPDDTLAKYVVMYDVAVMGPNARKSHPAIDLHPERVALKSGRPILVVPTPFDPASLNKRAVVGFDGRKAASRVIHDAMLYLETKSQVDIVSAGDKMYKPANSISAVDLLARHGVKADRIRLPGGSRHFGEELLAYCDKVDAGVLFMGVYDQGIFREELLGGATRHVLANATIPVMISY</sequence>
<dbReference type="SUPFAM" id="SSF52402">
    <property type="entry name" value="Adenine nucleotide alpha hydrolases-like"/>
    <property type="match status" value="2"/>
</dbReference>
<evidence type="ECO:0000313" key="3">
    <source>
        <dbReference type="EMBL" id="PVH27587.1"/>
    </source>
</evidence>
<dbReference type="PRINTS" id="PR01438">
    <property type="entry name" value="UNVRSLSTRESS"/>
</dbReference>
<dbReference type="PANTHER" id="PTHR46268:SF6">
    <property type="entry name" value="UNIVERSAL STRESS PROTEIN UP12"/>
    <property type="match status" value="1"/>
</dbReference>
<accession>A0A2T8HQ66</accession>
<dbReference type="Gene3D" id="3.40.50.12370">
    <property type="match status" value="1"/>
</dbReference>
<comment type="caution">
    <text evidence="3">The sequence shown here is derived from an EMBL/GenBank/DDBJ whole genome shotgun (WGS) entry which is preliminary data.</text>
</comment>
<dbReference type="EMBL" id="QDKM01000011">
    <property type="protein sequence ID" value="PVH27587.1"/>
    <property type="molecule type" value="Genomic_DNA"/>
</dbReference>
<proteinExistence type="inferred from homology"/>
<dbReference type="InterPro" id="IPR006015">
    <property type="entry name" value="Universal_stress_UspA"/>
</dbReference>
<protein>
    <recommendedName>
        <fullName evidence="2">UspA domain-containing protein</fullName>
    </recommendedName>
</protein>
<dbReference type="AlphaFoldDB" id="A0A2T8HQ66"/>
<dbReference type="InterPro" id="IPR006016">
    <property type="entry name" value="UspA"/>
</dbReference>
<dbReference type="Proteomes" id="UP000245911">
    <property type="component" value="Unassembled WGS sequence"/>
</dbReference>
<keyword evidence="4" id="KW-1185">Reference proteome</keyword>
<dbReference type="RefSeq" id="WP_116559684.1">
    <property type="nucleotide sequence ID" value="NZ_QDKM01000011.1"/>
</dbReference>
<comment type="similarity">
    <text evidence="1">Belongs to the universal stress protein A family.</text>
</comment>
<dbReference type="Pfam" id="PF00582">
    <property type="entry name" value="Usp"/>
    <property type="match status" value="1"/>
</dbReference>
<feature type="domain" description="UspA" evidence="2">
    <location>
        <begin position="3"/>
        <end position="118"/>
    </location>
</feature>
<evidence type="ECO:0000313" key="4">
    <source>
        <dbReference type="Proteomes" id="UP000245911"/>
    </source>
</evidence>
<dbReference type="PANTHER" id="PTHR46268">
    <property type="entry name" value="STRESS RESPONSE PROTEIN NHAX"/>
    <property type="match status" value="1"/>
</dbReference>
<dbReference type="CDD" id="cd00293">
    <property type="entry name" value="USP-like"/>
    <property type="match status" value="1"/>
</dbReference>
<gene>
    <name evidence="3" type="ORF">DDE20_16755</name>
</gene>
<evidence type="ECO:0000256" key="1">
    <source>
        <dbReference type="ARBA" id="ARBA00008791"/>
    </source>
</evidence>
<evidence type="ECO:0000259" key="2">
    <source>
        <dbReference type="Pfam" id="PF00582"/>
    </source>
</evidence>
<reference evidence="3 4" key="1">
    <citation type="submission" date="2018-04" db="EMBL/GenBank/DDBJ databases">
        <title>Pararhodobacter oceanense sp. nov., isolated from marine intertidal sediment.</title>
        <authorList>
            <person name="Wang X.-L."/>
            <person name="Du Z.-J."/>
        </authorList>
    </citation>
    <scope>NUCLEOTIDE SEQUENCE [LARGE SCALE GENOMIC DNA]</scope>
    <source>
        <strain evidence="3 4">AM505</strain>
    </source>
</reference>